<dbReference type="Pfam" id="PF03401">
    <property type="entry name" value="TctC"/>
    <property type="match status" value="1"/>
</dbReference>
<dbReference type="CDD" id="cd07012">
    <property type="entry name" value="PBP2_Bug_TTT"/>
    <property type="match status" value="1"/>
</dbReference>
<dbReference type="InterPro" id="IPR006311">
    <property type="entry name" value="TAT_signal"/>
</dbReference>
<dbReference type="EMBL" id="JALPRX010000094">
    <property type="protein sequence ID" value="MCK8786715.1"/>
    <property type="molecule type" value="Genomic_DNA"/>
</dbReference>
<dbReference type="InterPro" id="IPR005064">
    <property type="entry name" value="BUG"/>
</dbReference>
<keyword evidence="3" id="KW-1185">Reference proteome</keyword>
<protein>
    <submittedName>
        <fullName evidence="2">Tripartite tricarboxylate transporter substrate binding protein</fullName>
    </submittedName>
</protein>
<dbReference type="Gene3D" id="3.40.190.10">
    <property type="entry name" value="Periplasmic binding protein-like II"/>
    <property type="match status" value="1"/>
</dbReference>
<dbReference type="SUPFAM" id="SSF53850">
    <property type="entry name" value="Periplasmic binding protein-like II"/>
    <property type="match status" value="1"/>
</dbReference>
<name>A0A9X1YBK5_9PROT</name>
<reference evidence="2" key="1">
    <citation type="submission" date="2022-04" db="EMBL/GenBank/DDBJ databases">
        <title>Roseomonas acroporae sp. nov., isolated from coral Acropora digitifera.</title>
        <authorList>
            <person name="Sun H."/>
        </authorList>
    </citation>
    <scope>NUCLEOTIDE SEQUENCE</scope>
    <source>
        <strain evidence="2">NAR14</strain>
    </source>
</reference>
<accession>A0A9X1YBK5</accession>
<sequence length="330" mass="35866">MPPGSPAPRHPWSRRAALGLAAGLAAPALVRAQAFPDRPIRLIVPWPPGGSADAQLRSMAEIAGRRLGQTIVVENRSGASGTLGAQYLATQARPDGYTVTQMHLGIVRRPYLLRTPPWDPATDFTYIIGLTGWLFGVAVKSSSPIRDWAGYLATARARPGTLTYSTSGIATTNHLAMEEIASREKVELVHVPYRASNEGATAVAAGQVDSIADSSAWAPLVEGGQLRLLCVWSAERAARYPDVPTLRELGIDMVVTSPYGLAGPKGMDPGVVRILHDAFKEALFDPANAAVRANFDMPLQYLDSEQYRAFILQRIDYERRMAERLQLRLD</sequence>
<proteinExistence type="inferred from homology"/>
<evidence type="ECO:0000313" key="3">
    <source>
        <dbReference type="Proteomes" id="UP001139516"/>
    </source>
</evidence>
<comment type="similarity">
    <text evidence="1">Belongs to the UPF0065 (bug) family.</text>
</comment>
<dbReference type="PIRSF" id="PIRSF017082">
    <property type="entry name" value="YflP"/>
    <property type="match status" value="1"/>
</dbReference>
<evidence type="ECO:0000313" key="2">
    <source>
        <dbReference type="EMBL" id="MCK8786715.1"/>
    </source>
</evidence>
<evidence type="ECO:0000256" key="1">
    <source>
        <dbReference type="ARBA" id="ARBA00006987"/>
    </source>
</evidence>
<dbReference type="Proteomes" id="UP001139516">
    <property type="component" value="Unassembled WGS sequence"/>
</dbReference>
<dbReference type="RefSeq" id="WP_248668830.1">
    <property type="nucleotide sequence ID" value="NZ_JALPRX010000094.1"/>
</dbReference>
<dbReference type="Gene3D" id="3.40.190.150">
    <property type="entry name" value="Bordetella uptake gene, domain 1"/>
    <property type="match status" value="1"/>
</dbReference>
<gene>
    <name evidence="2" type="ORF">M0638_20290</name>
</gene>
<dbReference type="PANTHER" id="PTHR42928:SF5">
    <property type="entry name" value="BLR1237 PROTEIN"/>
    <property type="match status" value="1"/>
</dbReference>
<dbReference type="PROSITE" id="PS51318">
    <property type="entry name" value="TAT"/>
    <property type="match status" value="1"/>
</dbReference>
<dbReference type="AlphaFoldDB" id="A0A9X1YBK5"/>
<organism evidence="2 3">
    <name type="scientific">Roseomonas acroporae</name>
    <dbReference type="NCBI Taxonomy" id="2937791"/>
    <lineage>
        <taxon>Bacteria</taxon>
        <taxon>Pseudomonadati</taxon>
        <taxon>Pseudomonadota</taxon>
        <taxon>Alphaproteobacteria</taxon>
        <taxon>Acetobacterales</taxon>
        <taxon>Roseomonadaceae</taxon>
        <taxon>Roseomonas</taxon>
    </lineage>
</organism>
<comment type="caution">
    <text evidence="2">The sequence shown here is derived from an EMBL/GenBank/DDBJ whole genome shotgun (WGS) entry which is preliminary data.</text>
</comment>
<dbReference type="InterPro" id="IPR042100">
    <property type="entry name" value="Bug_dom1"/>
</dbReference>
<dbReference type="PANTHER" id="PTHR42928">
    <property type="entry name" value="TRICARBOXYLATE-BINDING PROTEIN"/>
    <property type="match status" value="1"/>
</dbReference>